<evidence type="ECO:0000313" key="1">
    <source>
        <dbReference type="EMBL" id="KAH7676588.1"/>
    </source>
</evidence>
<gene>
    <name evidence="1" type="ORF">IHE45_07G027200</name>
</gene>
<keyword evidence="2" id="KW-1185">Reference proteome</keyword>
<name>A0ACB7VPN6_DIOAL</name>
<evidence type="ECO:0000313" key="2">
    <source>
        <dbReference type="Proteomes" id="UP000827976"/>
    </source>
</evidence>
<accession>A0ACB7VPN6</accession>
<organism evidence="1 2">
    <name type="scientific">Dioscorea alata</name>
    <name type="common">Purple yam</name>
    <dbReference type="NCBI Taxonomy" id="55571"/>
    <lineage>
        <taxon>Eukaryota</taxon>
        <taxon>Viridiplantae</taxon>
        <taxon>Streptophyta</taxon>
        <taxon>Embryophyta</taxon>
        <taxon>Tracheophyta</taxon>
        <taxon>Spermatophyta</taxon>
        <taxon>Magnoliopsida</taxon>
        <taxon>Liliopsida</taxon>
        <taxon>Dioscoreales</taxon>
        <taxon>Dioscoreaceae</taxon>
        <taxon>Dioscorea</taxon>
    </lineage>
</organism>
<protein>
    <submittedName>
        <fullName evidence="1">CAD PB1 domains-containing protein</fullName>
    </submittedName>
</protein>
<dbReference type="Proteomes" id="UP000827976">
    <property type="component" value="Chromosome 7"/>
</dbReference>
<proteinExistence type="predicted"/>
<dbReference type="EMBL" id="CM037017">
    <property type="protein sequence ID" value="KAH7676588.1"/>
    <property type="molecule type" value="Genomic_DNA"/>
</dbReference>
<reference evidence="2" key="1">
    <citation type="journal article" date="2022" name="Nat. Commun.">
        <title>Chromosome evolution and the genetic basis of agronomically important traits in greater yam.</title>
        <authorList>
            <person name="Bredeson J.V."/>
            <person name="Lyons J.B."/>
            <person name="Oniyinde I.O."/>
            <person name="Okereke N.R."/>
            <person name="Kolade O."/>
            <person name="Nnabue I."/>
            <person name="Nwadili C.O."/>
            <person name="Hribova E."/>
            <person name="Parker M."/>
            <person name="Nwogha J."/>
            <person name="Shu S."/>
            <person name="Carlson J."/>
            <person name="Kariba R."/>
            <person name="Muthemba S."/>
            <person name="Knop K."/>
            <person name="Barton G.J."/>
            <person name="Sherwood A.V."/>
            <person name="Lopez-Montes A."/>
            <person name="Asiedu R."/>
            <person name="Jamnadass R."/>
            <person name="Muchugi A."/>
            <person name="Goodstein D."/>
            <person name="Egesi C.N."/>
            <person name="Featherston J."/>
            <person name="Asfaw A."/>
            <person name="Simpson G.G."/>
            <person name="Dolezel J."/>
            <person name="Hendre P.S."/>
            <person name="Van Deynze A."/>
            <person name="Kumar P.L."/>
            <person name="Obidiegwu J.E."/>
            <person name="Bhattacharjee R."/>
            <person name="Rokhsar D.S."/>
        </authorList>
    </citation>
    <scope>NUCLEOTIDE SEQUENCE [LARGE SCALE GENOMIC DNA]</scope>
    <source>
        <strain evidence="2">cv. TDa95/00328</strain>
    </source>
</reference>
<sequence length="101" mass="11417">METYSVVARFKGEGRVLQFTVLSSWESVMGEICARWSLDASEVIVKFVTPDSYKTLCPIESEVDFQRMCHIYQSFNKFVVDIIVEEVRDSADGNSGPLNPS</sequence>
<comment type="caution">
    <text evidence="1">The sequence shown here is derived from an EMBL/GenBank/DDBJ whole genome shotgun (WGS) entry which is preliminary data.</text>
</comment>